<dbReference type="GO" id="GO:0007165">
    <property type="term" value="P:signal transduction"/>
    <property type="evidence" value="ECO:0007669"/>
    <property type="project" value="InterPro"/>
</dbReference>
<dbReference type="Gene3D" id="3.40.50.10140">
    <property type="entry name" value="Toll/interleukin-1 receptor homology (TIR) domain"/>
    <property type="match status" value="1"/>
</dbReference>
<dbReference type="InterPro" id="IPR035897">
    <property type="entry name" value="Toll_tir_struct_dom_sf"/>
</dbReference>
<keyword evidence="1" id="KW-0472">Membrane</keyword>
<dbReference type="Proteomes" id="UP000179266">
    <property type="component" value="Unassembled WGS sequence"/>
</dbReference>
<comment type="caution">
    <text evidence="3">The sequence shown here is derived from an EMBL/GenBank/DDBJ whole genome shotgun (WGS) entry which is preliminary data.</text>
</comment>
<dbReference type="PROSITE" id="PS50104">
    <property type="entry name" value="TIR"/>
    <property type="match status" value="1"/>
</dbReference>
<evidence type="ECO:0000313" key="3">
    <source>
        <dbReference type="EMBL" id="OGL48150.1"/>
    </source>
</evidence>
<accession>A0A1F7S387</accession>
<feature type="domain" description="TIR" evidence="2">
    <location>
        <begin position="1"/>
        <end position="119"/>
    </location>
</feature>
<dbReference type="InterPro" id="IPR000157">
    <property type="entry name" value="TIR_dom"/>
</dbReference>
<dbReference type="EMBL" id="MGDD01000044">
    <property type="protein sequence ID" value="OGL48150.1"/>
    <property type="molecule type" value="Genomic_DNA"/>
</dbReference>
<keyword evidence="1" id="KW-1133">Transmembrane helix</keyword>
<feature type="transmembrane region" description="Helical" evidence="1">
    <location>
        <begin position="139"/>
        <end position="156"/>
    </location>
</feature>
<organism evidence="3 4">
    <name type="scientific">Candidatus Schekmanbacteria bacterium RBG_13_48_7</name>
    <dbReference type="NCBI Taxonomy" id="1817878"/>
    <lineage>
        <taxon>Bacteria</taxon>
        <taxon>Candidatus Schekmaniibacteriota</taxon>
    </lineage>
</organism>
<evidence type="ECO:0000313" key="4">
    <source>
        <dbReference type="Proteomes" id="UP000179266"/>
    </source>
</evidence>
<proteinExistence type="predicted"/>
<reference evidence="3 4" key="1">
    <citation type="journal article" date="2016" name="Nat. Commun.">
        <title>Thousands of microbial genomes shed light on interconnected biogeochemical processes in an aquifer system.</title>
        <authorList>
            <person name="Anantharaman K."/>
            <person name="Brown C.T."/>
            <person name="Hug L.A."/>
            <person name="Sharon I."/>
            <person name="Castelle C.J."/>
            <person name="Probst A.J."/>
            <person name="Thomas B.C."/>
            <person name="Singh A."/>
            <person name="Wilkins M.J."/>
            <person name="Karaoz U."/>
            <person name="Brodie E.L."/>
            <person name="Williams K.H."/>
            <person name="Hubbard S.S."/>
            <person name="Banfield J.F."/>
        </authorList>
    </citation>
    <scope>NUCLEOTIDE SEQUENCE [LARGE SCALE GENOMIC DNA]</scope>
</reference>
<gene>
    <name evidence="3" type="ORF">A2161_12835</name>
</gene>
<evidence type="ECO:0000256" key="1">
    <source>
        <dbReference type="SAM" id="Phobius"/>
    </source>
</evidence>
<dbReference type="SUPFAM" id="SSF52200">
    <property type="entry name" value="Toll/Interleukin receptor TIR domain"/>
    <property type="match status" value="1"/>
</dbReference>
<name>A0A1F7S387_9BACT</name>
<evidence type="ECO:0000259" key="2">
    <source>
        <dbReference type="PROSITE" id="PS50104"/>
    </source>
</evidence>
<sequence>MSYKVFLSHSSHDQGLVRALAHLLTQYGIIVFVADWYLEPGASIDKKVFKHIDDSDCVVVFLTHNGIRSHWVNQETGYAFGAKKLIIPLVEKGTQKNELAALNSKDYIEYDPYFPQDALYKTSTFIKSLKLKKEEQNNTLLVIGSILSFLLLLSGADR</sequence>
<dbReference type="AlphaFoldDB" id="A0A1F7S387"/>
<feature type="transmembrane region" description="Helical" evidence="1">
    <location>
        <begin position="20"/>
        <end position="38"/>
    </location>
</feature>
<keyword evidence="1" id="KW-0812">Transmembrane</keyword>
<dbReference type="Pfam" id="PF13676">
    <property type="entry name" value="TIR_2"/>
    <property type="match status" value="1"/>
</dbReference>
<dbReference type="SMART" id="SM00255">
    <property type="entry name" value="TIR"/>
    <property type="match status" value="1"/>
</dbReference>
<protein>
    <recommendedName>
        <fullName evidence="2">TIR domain-containing protein</fullName>
    </recommendedName>
</protein>